<dbReference type="EMBL" id="CADCXU010030358">
    <property type="protein sequence ID" value="CAB0016459.1"/>
    <property type="molecule type" value="Genomic_DNA"/>
</dbReference>
<dbReference type="OrthoDB" id="8185446at2759"/>
<gene>
    <name evidence="1" type="ORF">NTEN_LOCUS20634</name>
</gene>
<keyword evidence="2" id="KW-1185">Reference proteome</keyword>
<sequence>MTVKVLTPDDPDIFSEAVALATSYDLPNNTRALGLWPQEKEEASKLSRRQRSYVYSKAESILSNADTLFLLKLTLISKLSLISKLTLISKLSLITKLTLNSKLT</sequence>
<dbReference type="Proteomes" id="UP000479000">
    <property type="component" value="Unassembled WGS sequence"/>
</dbReference>
<name>A0A6H5HET0_9HEMI</name>
<protein>
    <submittedName>
        <fullName evidence="1">Uncharacterized protein</fullName>
    </submittedName>
</protein>
<organism evidence="1 2">
    <name type="scientific">Nesidiocoris tenuis</name>
    <dbReference type="NCBI Taxonomy" id="355587"/>
    <lineage>
        <taxon>Eukaryota</taxon>
        <taxon>Metazoa</taxon>
        <taxon>Ecdysozoa</taxon>
        <taxon>Arthropoda</taxon>
        <taxon>Hexapoda</taxon>
        <taxon>Insecta</taxon>
        <taxon>Pterygota</taxon>
        <taxon>Neoptera</taxon>
        <taxon>Paraneoptera</taxon>
        <taxon>Hemiptera</taxon>
        <taxon>Heteroptera</taxon>
        <taxon>Panheteroptera</taxon>
        <taxon>Cimicomorpha</taxon>
        <taxon>Miridae</taxon>
        <taxon>Dicyphina</taxon>
        <taxon>Nesidiocoris</taxon>
    </lineage>
</organism>
<proteinExistence type="predicted"/>
<evidence type="ECO:0000313" key="1">
    <source>
        <dbReference type="EMBL" id="CAB0016459.1"/>
    </source>
</evidence>
<evidence type="ECO:0000313" key="2">
    <source>
        <dbReference type="Proteomes" id="UP000479000"/>
    </source>
</evidence>
<reference evidence="1 2" key="1">
    <citation type="submission" date="2020-02" db="EMBL/GenBank/DDBJ databases">
        <authorList>
            <person name="Ferguson B K."/>
        </authorList>
    </citation>
    <scope>NUCLEOTIDE SEQUENCE [LARGE SCALE GENOMIC DNA]</scope>
</reference>
<accession>A0A6H5HET0</accession>
<dbReference type="AlphaFoldDB" id="A0A6H5HET0"/>